<dbReference type="Proteomes" id="UP000265520">
    <property type="component" value="Unassembled WGS sequence"/>
</dbReference>
<evidence type="ECO:0000313" key="1">
    <source>
        <dbReference type="EMBL" id="MCI65025.1"/>
    </source>
</evidence>
<evidence type="ECO:0000313" key="2">
    <source>
        <dbReference type="Proteomes" id="UP000265520"/>
    </source>
</evidence>
<sequence>LTMRRDARVEALSVIGEGTAIGGCCTFDGDRDSPGIALSVTSASAFVATTN</sequence>
<comment type="caution">
    <text evidence="1">The sequence shown here is derived from an EMBL/GenBank/DDBJ whole genome shotgun (WGS) entry which is preliminary data.</text>
</comment>
<reference evidence="1 2" key="1">
    <citation type="journal article" date="2018" name="Front. Plant Sci.">
        <title>Red Clover (Trifolium pratense) and Zigzag Clover (T. medium) - A Picture of Genomic Similarities and Differences.</title>
        <authorList>
            <person name="Dluhosova J."/>
            <person name="Istvanek J."/>
            <person name="Nedelnik J."/>
            <person name="Repkova J."/>
        </authorList>
    </citation>
    <scope>NUCLEOTIDE SEQUENCE [LARGE SCALE GENOMIC DNA]</scope>
    <source>
        <strain evidence="2">cv. 10/8</strain>
        <tissue evidence="1">Leaf</tissue>
    </source>
</reference>
<accession>A0A392TYQ3</accession>
<organism evidence="1 2">
    <name type="scientific">Trifolium medium</name>
    <dbReference type="NCBI Taxonomy" id="97028"/>
    <lineage>
        <taxon>Eukaryota</taxon>
        <taxon>Viridiplantae</taxon>
        <taxon>Streptophyta</taxon>
        <taxon>Embryophyta</taxon>
        <taxon>Tracheophyta</taxon>
        <taxon>Spermatophyta</taxon>
        <taxon>Magnoliopsida</taxon>
        <taxon>eudicotyledons</taxon>
        <taxon>Gunneridae</taxon>
        <taxon>Pentapetalae</taxon>
        <taxon>rosids</taxon>
        <taxon>fabids</taxon>
        <taxon>Fabales</taxon>
        <taxon>Fabaceae</taxon>
        <taxon>Papilionoideae</taxon>
        <taxon>50 kb inversion clade</taxon>
        <taxon>NPAAA clade</taxon>
        <taxon>Hologalegina</taxon>
        <taxon>IRL clade</taxon>
        <taxon>Trifolieae</taxon>
        <taxon>Trifolium</taxon>
    </lineage>
</organism>
<dbReference type="EMBL" id="LXQA010668194">
    <property type="protein sequence ID" value="MCI65025.1"/>
    <property type="molecule type" value="Genomic_DNA"/>
</dbReference>
<name>A0A392TYQ3_9FABA</name>
<feature type="non-terminal residue" evidence="1">
    <location>
        <position position="1"/>
    </location>
</feature>
<keyword evidence="2" id="KW-1185">Reference proteome</keyword>
<proteinExistence type="predicted"/>
<dbReference type="AlphaFoldDB" id="A0A392TYQ3"/>
<protein>
    <submittedName>
        <fullName evidence="1">Uncharacterized protein</fullName>
    </submittedName>
</protein>